<evidence type="ECO:0000313" key="5">
    <source>
        <dbReference type="EMBL" id="GAT64180.1"/>
    </source>
</evidence>
<dbReference type="PANTHER" id="PTHR43280">
    <property type="entry name" value="ARAC-FAMILY TRANSCRIPTIONAL REGULATOR"/>
    <property type="match status" value="1"/>
</dbReference>
<keyword evidence="3" id="KW-0804">Transcription</keyword>
<evidence type="ECO:0000259" key="4">
    <source>
        <dbReference type="PROSITE" id="PS01124"/>
    </source>
</evidence>
<dbReference type="RefSeq" id="WP_068706041.1">
    <property type="nucleotide sequence ID" value="NZ_BDCR01000004.1"/>
</dbReference>
<dbReference type="EMBL" id="BDCR01000004">
    <property type="protein sequence ID" value="GAT64180.1"/>
    <property type="molecule type" value="Genomic_DNA"/>
</dbReference>
<dbReference type="InterPro" id="IPR018060">
    <property type="entry name" value="HTH_AraC"/>
</dbReference>
<comment type="caution">
    <text evidence="5">The sequence shown here is derived from an EMBL/GenBank/DDBJ whole genome shotgun (WGS) entry which is preliminary data.</text>
</comment>
<evidence type="ECO:0000256" key="3">
    <source>
        <dbReference type="ARBA" id="ARBA00023163"/>
    </source>
</evidence>
<proteinExistence type="predicted"/>
<dbReference type="SMART" id="SM00342">
    <property type="entry name" value="HTH_ARAC"/>
    <property type="match status" value="1"/>
</dbReference>
<reference evidence="6" key="1">
    <citation type="submission" date="2016-04" db="EMBL/GenBank/DDBJ databases">
        <title>Draft genome sequence of Paludibacter jiangxiensis strain NM7.</title>
        <authorList>
            <person name="Qiu Y."/>
            <person name="Matsuura N."/>
            <person name="Ohashi A."/>
            <person name="Tourlousse M.D."/>
            <person name="Sekiguchi Y."/>
        </authorList>
    </citation>
    <scope>NUCLEOTIDE SEQUENCE [LARGE SCALE GENOMIC DNA]</scope>
    <source>
        <strain evidence="6">NM7</strain>
    </source>
</reference>
<dbReference type="PROSITE" id="PS01124">
    <property type="entry name" value="HTH_ARAC_FAMILY_2"/>
    <property type="match status" value="1"/>
</dbReference>
<dbReference type="InterPro" id="IPR018062">
    <property type="entry name" value="HTH_AraC-typ_CS"/>
</dbReference>
<gene>
    <name evidence="5" type="ORF">PJIAN_4729</name>
</gene>
<dbReference type="AlphaFoldDB" id="A0A161LTB6"/>
<dbReference type="PRINTS" id="PR00032">
    <property type="entry name" value="HTHARAC"/>
</dbReference>
<reference evidence="6" key="2">
    <citation type="journal article" date="2017" name="Genome Announc.">
        <title>Draft genome sequence of Paludibacter jiangxiensis NM7(T), a propionate-producing fermentative bacterium.</title>
        <authorList>
            <person name="Qiu Y.-L."/>
            <person name="Tourlousse D.M."/>
            <person name="Matsuura N."/>
            <person name="Ohashi A."/>
            <person name="Sekiguchi Y."/>
        </authorList>
    </citation>
    <scope>NUCLEOTIDE SEQUENCE [LARGE SCALE GENOMIC DNA]</scope>
    <source>
        <strain evidence="6">NM7</strain>
    </source>
</reference>
<dbReference type="InterPro" id="IPR020449">
    <property type="entry name" value="Tscrpt_reg_AraC-type_HTH"/>
</dbReference>
<keyword evidence="2 5" id="KW-0238">DNA-binding</keyword>
<dbReference type="SUPFAM" id="SSF46689">
    <property type="entry name" value="Homeodomain-like"/>
    <property type="match status" value="2"/>
</dbReference>
<accession>A0A161LTB6</accession>
<dbReference type="PROSITE" id="PS00041">
    <property type="entry name" value="HTH_ARAC_FAMILY_1"/>
    <property type="match status" value="1"/>
</dbReference>
<evidence type="ECO:0000313" key="6">
    <source>
        <dbReference type="Proteomes" id="UP000076586"/>
    </source>
</evidence>
<name>A0A161LTB6_9BACT</name>
<sequence>MINPEILHEITPLSEKDCFYIVERNKSEFTFPLHRHLEYELNYIEHAEGARRTVGDSVEVISNFDLVLITGSELEHTWENHKCNAKEIREITIQFSPELFFKNFIDKHQFKSIKVMLEQAQKGLYFPLDTILYVRPLLNSLSHEKQGFYAVMNFLSLLYELSLSNGARTLSSSAFARVKLPADSRRVQKVHDYLMQNYTQEIRLGKLADMVGMSEVAFSRFFRLRTGKSVTDYLLDIRIGNAIRMLVDSTQSVSEVCYSCGFNNLSNFNRIFRKRKGCTPKEFRENYNKKKTIV</sequence>
<dbReference type="InterPro" id="IPR009057">
    <property type="entry name" value="Homeodomain-like_sf"/>
</dbReference>
<dbReference type="Pfam" id="PF12833">
    <property type="entry name" value="HTH_18"/>
    <property type="match status" value="1"/>
</dbReference>
<dbReference type="Proteomes" id="UP000076586">
    <property type="component" value="Unassembled WGS sequence"/>
</dbReference>
<dbReference type="Gene3D" id="1.10.10.60">
    <property type="entry name" value="Homeodomain-like"/>
    <property type="match status" value="2"/>
</dbReference>
<dbReference type="OrthoDB" id="2569619at2"/>
<keyword evidence="6" id="KW-1185">Reference proteome</keyword>
<feature type="domain" description="HTH araC/xylS-type" evidence="4">
    <location>
        <begin position="188"/>
        <end position="286"/>
    </location>
</feature>
<evidence type="ECO:0000256" key="1">
    <source>
        <dbReference type="ARBA" id="ARBA00023015"/>
    </source>
</evidence>
<keyword evidence="1" id="KW-0805">Transcription regulation</keyword>
<organism evidence="5 6">
    <name type="scientific">Paludibacter jiangxiensis</name>
    <dbReference type="NCBI Taxonomy" id="681398"/>
    <lineage>
        <taxon>Bacteria</taxon>
        <taxon>Pseudomonadati</taxon>
        <taxon>Bacteroidota</taxon>
        <taxon>Bacteroidia</taxon>
        <taxon>Bacteroidales</taxon>
        <taxon>Paludibacteraceae</taxon>
        <taxon>Paludibacter</taxon>
    </lineage>
</organism>
<dbReference type="PANTHER" id="PTHR43280:SF27">
    <property type="entry name" value="TRANSCRIPTIONAL REGULATOR MTLR"/>
    <property type="match status" value="1"/>
</dbReference>
<protein>
    <submittedName>
        <fullName evidence="5">AraC-type DNA-binding protein</fullName>
    </submittedName>
</protein>
<dbReference type="GO" id="GO:0043565">
    <property type="term" value="F:sequence-specific DNA binding"/>
    <property type="evidence" value="ECO:0007669"/>
    <property type="project" value="InterPro"/>
</dbReference>
<evidence type="ECO:0000256" key="2">
    <source>
        <dbReference type="ARBA" id="ARBA00023125"/>
    </source>
</evidence>
<dbReference type="STRING" id="681398.PJIAN_4729"/>
<dbReference type="GO" id="GO:0003700">
    <property type="term" value="F:DNA-binding transcription factor activity"/>
    <property type="evidence" value="ECO:0007669"/>
    <property type="project" value="InterPro"/>
</dbReference>